<reference evidence="1" key="1">
    <citation type="submission" date="2018-11" db="EMBL/GenBank/DDBJ databases">
        <authorList>
            <consortium name="Pathogen Informatics"/>
        </authorList>
    </citation>
    <scope>NUCLEOTIDE SEQUENCE</scope>
</reference>
<dbReference type="EMBL" id="CAAALY010053030">
    <property type="protein sequence ID" value="VEL21771.1"/>
    <property type="molecule type" value="Genomic_DNA"/>
</dbReference>
<evidence type="ECO:0000313" key="1">
    <source>
        <dbReference type="EMBL" id="VEL21771.1"/>
    </source>
</evidence>
<accession>A0A448WW94</accession>
<dbReference type="Proteomes" id="UP000784294">
    <property type="component" value="Unassembled WGS sequence"/>
</dbReference>
<sequence>MKSGNLNLERLFWNVSMPIQTAPSLLTIGHLATYWRISRVVSISYVTFPDIASHDPWGVWACIEAWSE</sequence>
<keyword evidence="2" id="KW-1185">Reference proteome</keyword>
<comment type="caution">
    <text evidence="1">The sequence shown here is derived from an EMBL/GenBank/DDBJ whole genome shotgun (WGS) entry which is preliminary data.</text>
</comment>
<proteinExistence type="predicted"/>
<name>A0A448WW94_9PLAT</name>
<protein>
    <submittedName>
        <fullName evidence="1">Uncharacterized protein</fullName>
    </submittedName>
</protein>
<gene>
    <name evidence="1" type="ORF">PXEA_LOCUS15211</name>
</gene>
<evidence type="ECO:0000313" key="2">
    <source>
        <dbReference type="Proteomes" id="UP000784294"/>
    </source>
</evidence>
<organism evidence="1 2">
    <name type="scientific">Protopolystoma xenopodis</name>
    <dbReference type="NCBI Taxonomy" id="117903"/>
    <lineage>
        <taxon>Eukaryota</taxon>
        <taxon>Metazoa</taxon>
        <taxon>Spiralia</taxon>
        <taxon>Lophotrochozoa</taxon>
        <taxon>Platyhelminthes</taxon>
        <taxon>Monogenea</taxon>
        <taxon>Polyopisthocotylea</taxon>
        <taxon>Polystomatidea</taxon>
        <taxon>Polystomatidae</taxon>
        <taxon>Protopolystoma</taxon>
    </lineage>
</organism>
<dbReference type="AlphaFoldDB" id="A0A448WW94"/>